<keyword evidence="2" id="KW-0808">Transferase</keyword>
<dbReference type="InterPro" id="IPR015890">
    <property type="entry name" value="Chorismate_C"/>
</dbReference>
<dbReference type="GO" id="GO:0000162">
    <property type="term" value="P:L-tryptophan biosynthetic process"/>
    <property type="evidence" value="ECO:0007669"/>
    <property type="project" value="TreeGrafter"/>
</dbReference>
<accession>A0A380KAJ2</accession>
<protein>
    <submittedName>
        <fullName evidence="2">Para-aminobenzoate synthase, aminase component/aminodeoxychorismate lyase</fullName>
        <ecNumber evidence="2">2.6.1.85</ecNumber>
    </submittedName>
</protein>
<name>A0A380KAJ2_9STRE</name>
<evidence type="ECO:0000313" key="3">
    <source>
        <dbReference type="Proteomes" id="UP000254510"/>
    </source>
</evidence>
<dbReference type="Pfam" id="PF00425">
    <property type="entry name" value="Chorismate_bind"/>
    <property type="match status" value="1"/>
</dbReference>
<dbReference type="Proteomes" id="UP000254510">
    <property type="component" value="Unassembled WGS sequence"/>
</dbReference>
<keyword evidence="2" id="KW-0032">Aminotransferase</keyword>
<proteinExistence type="predicted"/>
<feature type="domain" description="Chorismate-utilising enzyme C-terminal" evidence="1">
    <location>
        <begin position="112"/>
        <end position="366"/>
    </location>
</feature>
<dbReference type="InterPro" id="IPR005801">
    <property type="entry name" value="ADC_synthase"/>
</dbReference>
<organism evidence="2 3">
    <name type="scientific">Streptococcus gallolyticus</name>
    <dbReference type="NCBI Taxonomy" id="315405"/>
    <lineage>
        <taxon>Bacteria</taxon>
        <taxon>Bacillati</taxon>
        <taxon>Bacillota</taxon>
        <taxon>Bacilli</taxon>
        <taxon>Lactobacillales</taxon>
        <taxon>Streptococcaceae</taxon>
        <taxon>Streptococcus</taxon>
    </lineage>
</organism>
<evidence type="ECO:0000313" key="2">
    <source>
        <dbReference type="EMBL" id="SUN61290.1"/>
    </source>
</evidence>
<keyword evidence="2" id="KW-0456">Lyase</keyword>
<dbReference type="PRINTS" id="PR00095">
    <property type="entry name" value="ANTSNTHASEI"/>
</dbReference>
<dbReference type="SUPFAM" id="SSF56322">
    <property type="entry name" value="ADC synthase"/>
    <property type="match status" value="1"/>
</dbReference>
<dbReference type="PANTHER" id="PTHR11236:SF50">
    <property type="entry name" value="AMINODEOXYCHORISMATE SYNTHASE COMPONENT 1"/>
    <property type="match status" value="1"/>
</dbReference>
<evidence type="ECO:0000259" key="1">
    <source>
        <dbReference type="Pfam" id="PF00425"/>
    </source>
</evidence>
<dbReference type="EC" id="2.6.1.85" evidence="2"/>
<dbReference type="Gene3D" id="3.60.120.10">
    <property type="entry name" value="Anthranilate synthase"/>
    <property type="match status" value="1"/>
</dbReference>
<gene>
    <name evidence="2" type="primary">padB</name>
    <name evidence="2" type="ORF">NCTC13767_02241</name>
</gene>
<dbReference type="GO" id="GO:0009396">
    <property type="term" value="P:folic acid-containing compound biosynthetic process"/>
    <property type="evidence" value="ECO:0007669"/>
    <property type="project" value="InterPro"/>
</dbReference>
<sequence>MHKKTVVDFKELGHRLIFENPVKILATKLIDDVEAILKKVVYYQIHGYYVVGYVSYEAGKAFENNFSVKTFPLSGEYFVYFAVHSEVKKEPFPLDYEMNITMPQVWESKTDKDEYEKAISEIRQQIRQGNTYRVNYTVQLHNRINSNLFELYNRLVIEQDAKYNCYIEHDDFAVLSMSPELFFEKNGSKLTTRPMKGTVARGINDAQDFRNKHWLANDSKNRSENMMIIDLLRNDMGRISELGSVTVSKLCDIEQYSNVWQMTSTIESHLKKDLSLFDIFNALFPCGSITGAPKILTMSIINQLEPSPRGVYCGSIGICLPHADRAIFNVAIRTIQAKDDQAIYGVGGGITWDSEWESEYRETCEKSAFLYKSQPTFDILTTAKITQKNNFP</sequence>
<dbReference type="GO" id="GO:0016829">
    <property type="term" value="F:lyase activity"/>
    <property type="evidence" value="ECO:0007669"/>
    <property type="project" value="UniProtKB-KW"/>
</dbReference>
<dbReference type="NCBIfam" id="TIGR00553">
    <property type="entry name" value="pabB"/>
    <property type="match status" value="1"/>
</dbReference>
<dbReference type="InterPro" id="IPR005802">
    <property type="entry name" value="ADC_synth_comp_1"/>
</dbReference>
<dbReference type="InterPro" id="IPR019999">
    <property type="entry name" value="Anth_synth_I-like"/>
</dbReference>
<dbReference type="GO" id="GO:0046820">
    <property type="term" value="F:4-amino-4-deoxychorismate synthase activity"/>
    <property type="evidence" value="ECO:0007669"/>
    <property type="project" value="UniProtKB-EC"/>
</dbReference>
<dbReference type="AlphaFoldDB" id="A0A380KAJ2"/>
<dbReference type="PANTHER" id="PTHR11236">
    <property type="entry name" value="AMINOBENZOATE/ANTHRANILATE SYNTHASE"/>
    <property type="match status" value="1"/>
</dbReference>
<reference evidence="2 3" key="1">
    <citation type="submission" date="2018-06" db="EMBL/GenBank/DDBJ databases">
        <authorList>
            <consortium name="Pathogen Informatics"/>
            <person name="Doyle S."/>
        </authorList>
    </citation>
    <scope>NUCLEOTIDE SEQUENCE [LARGE SCALE GENOMIC DNA]</scope>
    <source>
        <strain evidence="2 3">NCTC13767</strain>
    </source>
</reference>
<dbReference type="EMBL" id="UHFM01000006">
    <property type="protein sequence ID" value="SUN61290.1"/>
    <property type="molecule type" value="Genomic_DNA"/>
</dbReference>